<dbReference type="Pfam" id="PF02661">
    <property type="entry name" value="Fic"/>
    <property type="match status" value="1"/>
</dbReference>
<keyword evidence="5" id="KW-1185">Reference proteome</keyword>
<feature type="domain" description="Fido" evidence="1">
    <location>
        <begin position="69"/>
        <end position="210"/>
    </location>
</feature>
<evidence type="ECO:0000313" key="3">
    <source>
        <dbReference type="EMBL" id="KXP03520.1"/>
    </source>
</evidence>
<evidence type="ECO:0000313" key="2">
    <source>
        <dbReference type="EMBL" id="KXO89356.1"/>
    </source>
</evidence>
<dbReference type="Gene3D" id="1.10.3290.10">
    <property type="entry name" value="Fido-like domain"/>
    <property type="match status" value="1"/>
</dbReference>
<organism evidence="3 4">
    <name type="scientific">Tsukamurella pseudospumae</name>
    <dbReference type="NCBI Taxonomy" id="239498"/>
    <lineage>
        <taxon>Bacteria</taxon>
        <taxon>Bacillati</taxon>
        <taxon>Actinomycetota</taxon>
        <taxon>Actinomycetes</taxon>
        <taxon>Mycobacteriales</taxon>
        <taxon>Tsukamurellaceae</taxon>
        <taxon>Tsukamurella</taxon>
    </lineage>
</organism>
<proteinExistence type="predicted"/>
<accession>A0A137ZZ98</accession>
<reference evidence="4" key="3">
    <citation type="submission" date="2016-02" db="EMBL/GenBank/DDBJ databases">
        <authorList>
            <person name="Wen L."/>
            <person name="He K."/>
            <person name="Yang H."/>
        </authorList>
    </citation>
    <scope>NUCLEOTIDE SEQUENCE [LARGE SCALE GENOMIC DNA]</scope>
    <source>
        <strain evidence="4">JCM 15929</strain>
    </source>
</reference>
<name>A0A137ZZ98_9ACTN</name>
<dbReference type="PROSITE" id="PS51459">
    <property type="entry name" value="FIDO"/>
    <property type="match status" value="1"/>
</dbReference>
<protein>
    <submittedName>
        <fullName evidence="3">Cell filamentation protein Fic</fullName>
    </submittedName>
</protein>
<evidence type="ECO:0000259" key="1">
    <source>
        <dbReference type="PROSITE" id="PS51459"/>
    </source>
</evidence>
<sequence>MTAITVADLAGVVYSSGKVFDGLSTGRLDTENFLRSGSVEGITSRADLALLEDLRDAAGFILDGAARPTDAALVRDINARITRSGALHPGELRTAEQRIGVRTRYGRHSPEALTNEGLQDLVETLTAGTDPIEAALSLFVGVARAQPFEDGNKRTALFAANHLLLSAAAGKLLTVPVSDTDPAVADTFNDLLARAYLLGEDDGVKNLLRRDGIVPIGA</sequence>
<reference evidence="2 5" key="1">
    <citation type="submission" date="2016-02" db="EMBL/GenBank/DDBJ databases">
        <authorList>
            <person name="Teng J.L."/>
            <person name="Tang Y."/>
            <person name="Huang Y."/>
            <person name="Guo F."/>
            <person name="Wei W."/>
            <person name="Chen J.H."/>
            <person name="Wong S.Y."/>
            <person name="Lau S.K."/>
            <person name="Woo P.C."/>
        </authorList>
    </citation>
    <scope>NUCLEOTIDE SEQUENCE [LARGE SCALE GENOMIC DNA]</scope>
    <source>
        <strain evidence="2 5">JCM 13375</strain>
    </source>
</reference>
<gene>
    <name evidence="3" type="ORF">AXK60_17025</name>
    <name evidence="2" type="ORF">AXK61_12240</name>
</gene>
<comment type="caution">
    <text evidence="3">The sequence shown here is derived from an EMBL/GenBank/DDBJ whole genome shotgun (WGS) entry which is preliminary data.</text>
</comment>
<dbReference type="RefSeq" id="WP_068574384.1">
    <property type="nucleotide sequence ID" value="NZ_LSRE01000050.1"/>
</dbReference>
<dbReference type="OrthoDB" id="9807853at2"/>
<reference evidence="3" key="2">
    <citation type="submission" date="2016-02" db="EMBL/GenBank/DDBJ databases">
        <authorList>
            <person name="Teng J.L."/>
            <person name="Yang Y."/>
            <person name="Huang Y."/>
            <person name="Guo F."/>
            <person name="Wei W."/>
            <person name="Chen J.H."/>
            <person name="Wong S.Y."/>
            <person name="Lau S.K."/>
            <person name="Woo P.C."/>
        </authorList>
    </citation>
    <scope>NUCLEOTIDE SEQUENCE</scope>
    <source>
        <strain evidence="3">JCM 15929</strain>
    </source>
</reference>
<dbReference type="EMBL" id="LSRE01000050">
    <property type="protein sequence ID" value="KXO89356.1"/>
    <property type="molecule type" value="Genomic_DNA"/>
</dbReference>
<dbReference type="STRING" id="239498.AXK60_17025"/>
<dbReference type="AlphaFoldDB" id="A0A137ZZ98"/>
<evidence type="ECO:0000313" key="4">
    <source>
        <dbReference type="Proteomes" id="UP000070258"/>
    </source>
</evidence>
<dbReference type="SUPFAM" id="SSF140931">
    <property type="entry name" value="Fic-like"/>
    <property type="match status" value="1"/>
</dbReference>
<dbReference type="Proteomes" id="UP000070258">
    <property type="component" value="Unassembled WGS sequence"/>
</dbReference>
<dbReference type="InterPro" id="IPR003812">
    <property type="entry name" value="Fido"/>
</dbReference>
<evidence type="ECO:0000313" key="5">
    <source>
        <dbReference type="Proteomes" id="UP000070409"/>
    </source>
</evidence>
<dbReference type="EMBL" id="LSRF01000058">
    <property type="protein sequence ID" value="KXP03520.1"/>
    <property type="molecule type" value="Genomic_DNA"/>
</dbReference>
<dbReference type="Proteomes" id="UP000070409">
    <property type="component" value="Unassembled WGS sequence"/>
</dbReference>
<dbReference type="InterPro" id="IPR036597">
    <property type="entry name" value="Fido-like_dom_sf"/>
</dbReference>